<feature type="compositionally biased region" description="Polar residues" evidence="1">
    <location>
        <begin position="221"/>
        <end position="232"/>
    </location>
</feature>
<feature type="compositionally biased region" description="Polar residues" evidence="1">
    <location>
        <begin position="30"/>
        <end position="39"/>
    </location>
</feature>
<protein>
    <submittedName>
        <fullName evidence="2">Uncharacterized protein</fullName>
    </submittedName>
</protein>
<name>A0A4V1XAQ1_9PEZI</name>
<feature type="compositionally biased region" description="Low complexity" evidence="1">
    <location>
        <begin position="190"/>
        <end position="218"/>
    </location>
</feature>
<feature type="compositionally biased region" description="Low complexity" evidence="1">
    <location>
        <begin position="355"/>
        <end position="375"/>
    </location>
</feature>
<dbReference type="Proteomes" id="UP000293360">
    <property type="component" value="Unassembled WGS sequence"/>
</dbReference>
<feature type="compositionally biased region" description="Polar residues" evidence="1">
    <location>
        <begin position="180"/>
        <end position="189"/>
    </location>
</feature>
<keyword evidence="3" id="KW-1185">Reference proteome</keyword>
<comment type="caution">
    <text evidence="2">The sequence shown here is derived from an EMBL/GenBank/DDBJ whole genome shotgun (WGS) entry which is preliminary data.</text>
</comment>
<feature type="compositionally biased region" description="Pro residues" evidence="1">
    <location>
        <begin position="17"/>
        <end position="28"/>
    </location>
</feature>
<evidence type="ECO:0000313" key="2">
    <source>
        <dbReference type="EMBL" id="RYP03529.1"/>
    </source>
</evidence>
<feature type="compositionally biased region" description="Polar residues" evidence="1">
    <location>
        <begin position="558"/>
        <end position="582"/>
    </location>
</feature>
<feature type="compositionally biased region" description="Polar residues" evidence="1">
    <location>
        <begin position="630"/>
        <end position="643"/>
    </location>
</feature>
<feature type="compositionally biased region" description="Low complexity" evidence="1">
    <location>
        <begin position="145"/>
        <end position="179"/>
    </location>
</feature>
<feature type="region of interest" description="Disordered" evidence="1">
    <location>
        <begin position="319"/>
        <end position="375"/>
    </location>
</feature>
<feature type="compositionally biased region" description="Basic and acidic residues" evidence="1">
    <location>
        <begin position="516"/>
        <end position="532"/>
    </location>
</feature>
<feature type="region of interest" description="Disordered" evidence="1">
    <location>
        <begin position="482"/>
        <end position="652"/>
    </location>
</feature>
<sequence length="690" mass="74096">MSPSPRPSPKHHRQCSPPIPRSPGPPSPSTQSMLPQQPLTATDWRRAVSEAKSKYLRRKYHACWTQCCALLDSVERAERQDSSPEPVYRIYLHFYAALSFDMGARALSASDPFRAQLLRDARAHYDRAAALIEAAEKAQNGRSVLASAPAPSNPHPNRNSNSRSNSNSDPNASSSLHSPTFSASGSSRNSITSTASEAASSPRTSLCSSLDGESSSASKPAENQQRNQQSTAAPPAKPMKRTKKVSFSGLPELSDVDIQKANASWRTADSYVRPDSPTLGWENHVSIVPCREPVLDSPTLPGLGFPALPDLDSPTLPDFGPVVAAAPSRSRSLLQRQRENQPRRASTRSRTTDLPPSSSSSPPTITPSAAATTSTPTPIIAAAAANDVAMAANTNAHNDNPSPGPHFDLDIFLQVRSQNRVCSQLSALQAQIRRHRDAVDGLLDAPDEISEAPCLPAAAEATVPTTFPQKGSVELGDSAAAMTIPETSRSEVGTETEARYTRRPSAAIAGNEETDSPPRSEPPAKEETEKPAEAQSNSREISPQRAVSPAPYSRRQSHLFNSHSRSGRPQPTINTNVNAMGRSSSISSASPTLYSPYSPSYSSSRPGTSTSFYPPPTTPGTPYSRPGTSMSTYSRPGSAASSTRGRDRDEALQQRIERLRAAGWQRKRFDGRRYEALREQVLGELGSPGA</sequence>
<feature type="region of interest" description="Disordered" evidence="1">
    <location>
        <begin position="141"/>
        <end position="248"/>
    </location>
</feature>
<feature type="compositionally biased region" description="Low complexity" evidence="1">
    <location>
        <begin position="321"/>
        <end position="335"/>
    </location>
</feature>
<evidence type="ECO:0000256" key="1">
    <source>
        <dbReference type="SAM" id="MobiDB-lite"/>
    </source>
</evidence>
<feature type="compositionally biased region" description="Low complexity" evidence="1">
    <location>
        <begin position="583"/>
        <end position="612"/>
    </location>
</feature>
<accession>A0A4V1XAQ1</accession>
<evidence type="ECO:0000313" key="3">
    <source>
        <dbReference type="Proteomes" id="UP000293360"/>
    </source>
</evidence>
<gene>
    <name evidence="2" type="ORF">DL764_005084</name>
</gene>
<dbReference type="OrthoDB" id="3641178at2759"/>
<reference evidence="2 3" key="1">
    <citation type="submission" date="2018-06" db="EMBL/GenBank/DDBJ databases">
        <title>Complete Genomes of Monosporascus.</title>
        <authorList>
            <person name="Robinson A.J."/>
            <person name="Natvig D.O."/>
        </authorList>
    </citation>
    <scope>NUCLEOTIDE SEQUENCE [LARGE SCALE GENOMIC DNA]</scope>
    <source>
        <strain evidence="2 3">CBS 110550</strain>
    </source>
</reference>
<feature type="compositionally biased region" description="Low complexity" evidence="1">
    <location>
        <begin position="620"/>
        <end position="629"/>
    </location>
</feature>
<dbReference type="EMBL" id="QJNU01000254">
    <property type="protein sequence ID" value="RYP03529.1"/>
    <property type="molecule type" value="Genomic_DNA"/>
</dbReference>
<proteinExistence type="predicted"/>
<organism evidence="2 3">
    <name type="scientific">Monosporascus ibericus</name>
    <dbReference type="NCBI Taxonomy" id="155417"/>
    <lineage>
        <taxon>Eukaryota</taxon>
        <taxon>Fungi</taxon>
        <taxon>Dikarya</taxon>
        <taxon>Ascomycota</taxon>
        <taxon>Pezizomycotina</taxon>
        <taxon>Sordariomycetes</taxon>
        <taxon>Xylariomycetidae</taxon>
        <taxon>Xylariales</taxon>
        <taxon>Xylariales incertae sedis</taxon>
        <taxon>Monosporascus</taxon>
    </lineage>
</organism>
<feature type="region of interest" description="Disordered" evidence="1">
    <location>
        <begin position="1"/>
        <end position="39"/>
    </location>
</feature>
<dbReference type="AlphaFoldDB" id="A0A4V1XAQ1"/>